<proteinExistence type="predicted"/>
<accession>A0A3E3DTC8</accession>
<comment type="caution">
    <text evidence="2">The sequence shown here is derived from an EMBL/GenBank/DDBJ whole genome shotgun (WGS) entry which is preliminary data.</text>
</comment>
<dbReference type="GO" id="GO:0003824">
    <property type="term" value="F:catalytic activity"/>
    <property type="evidence" value="ECO:0007669"/>
    <property type="project" value="InterPro"/>
</dbReference>
<dbReference type="InterPro" id="IPR002500">
    <property type="entry name" value="PAPS_reduct_dom"/>
</dbReference>
<dbReference type="PANTHER" id="PTHR43196:SF2">
    <property type="entry name" value="PHOSPHOADENOSINE PHOSPHOSULFATE REDUCTASE"/>
    <property type="match status" value="1"/>
</dbReference>
<reference evidence="2 3" key="1">
    <citation type="submission" date="2018-08" db="EMBL/GenBank/DDBJ databases">
        <title>A genome reference for cultivated species of the human gut microbiota.</title>
        <authorList>
            <person name="Zou Y."/>
            <person name="Xue W."/>
            <person name="Luo G."/>
        </authorList>
    </citation>
    <scope>NUCLEOTIDE SEQUENCE [LARGE SCALE GENOMIC DNA]</scope>
    <source>
        <strain evidence="2 3">AF19-13AC</strain>
    </source>
</reference>
<dbReference type="OrthoDB" id="9774475at2"/>
<gene>
    <name evidence="2" type="ORF">DWX31_01030</name>
</gene>
<feature type="domain" description="Phosphoadenosine phosphosulphate reductase" evidence="1">
    <location>
        <begin position="163"/>
        <end position="289"/>
    </location>
</feature>
<dbReference type="EMBL" id="QTJW01000001">
    <property type="protein sequence ID" value="RGD72463.1"/>
    <property type="molecule type" value="Genomic_DNA"/>
</dbReference>
<dbReference type="Proteomes" id="UP000261023">
    <property type="component" value="Unassembled WGS sequence"/>
</dbReference>
<name>A0A3E3DTC8_9FIRM</name>
<evidence type="ECO:0000313" key="2">
    <source>
        <dbReference type="EMBL" id="RGD72463.1"/>
    </source>
</evidence>
<dbReference type="RefSeq" id="WP_029467524.1">
    <property type="nucleotide sequence ID" value="NZ_QTJW01000001.1"/>
</dbReference>
<dbReference type="Gene3D" id="3.40.50.620">
    <property type="entry name" value="HUPs"/>
    <property type="match status" value="1"/>
</dbReference>
<dbReference type="AlphaFoldDB" id="A0A3E3DTC8"/>
<sequence length="333" mass="39501">MFCKVCYEEITPDNVYHPNQRYCNSCGLNHAKYLSERRQTLSSLREMNLESKIIQTKYLIRQAVSEFGLEKVYISYSGGKDSTVLSHLAKSIYPNILHLFANTTNEYPETIKHIKWEREKNGTNVMTVIPVDAHGEIWNFKKVVERYGYPIFSKRVSNAIRTYQHALSARTKKNSEDYIERNFKKYSKYKELPISDKCCDKLKKEPLRRKAKELGLKCAILGILASESYQREKDWLEYGCNIFHERKDNQSRPISFWTAEDIQEYIEKYNVKISDLYSMGYKRNGCMYCGFGVHLEPKGRNRYQRLKETHPIQYEYFIKNFELFMVDFEVMVK</sequence>
<dbReference type="PANTHER" id="PTHR43196">
    <property type="entry name" value="SULFATE ADENYLYLTRANSFERASE SUBUNIT 2"/>
    <property type="match status" value="1"/>
</dbReference>
<evidence type="ECO:0000259" key="1">
    <source>
        <dbReference type="Pfam" id="PF01507"/>
    </source>
</evidence>
<feature type="domain" description="Phosphoadenosine phosphosulphate reductase" evidence="1">
    <location>
        <begin position="72"/>
        <end position="133"/>
    </location>
</feature>
<protein>
    <submittedName>
        <fullName evidence="2">Phosphoadenosine phosphosulfate reductase</fullName>
    </submittedName>
</protein>
<dbReference type="SUPFAM" id="SSF52402">
    <property type="entry name" value="Adenine nucleotide alpha hydrolases-like"/>
    <property type="match status" value="1"/>
</dbReference>
<dbReference type="InterPro" id="IPR014729">
    <property type="entry name" value="Rossmann-like_a/b/a_fold"/>
</dbReference>
<evidence type="ECO:0000313" key="3">
    <source>
        <dbReference type="Proteomes" id="UP000261023"/>
    </source>
</evidence>
<organism evidence="2 3">
    <name type="scientific">Hungatella hathewayi</name>
    <dbReference type="NCBI Taxonomy" id="154046"/>
    <lineage>
        <taxon>Bacteria</taxon>
        <taxon>Bacillati</taxon>
        <taxon>Bacillota</taxon>
        <taxon>Clostridia</taxon>
        <taxon>Lachnospirales</taxon>
        <taxon>Lachnospiraceae</taxon>
        <taxon>Hungatella</taxon>
    </lineage>
</organism>
<dbReference type="InterPro" id="IPR050128">
    <property type="entry name" value="Sulfate_adenylyltrnsfr_sub2"/>
</dbReference>
<dbReference type="Pfam" id="PF01507">
    <property type="entry name" value="PAPS_reduct"/>
    <property type="match status" value="2"/>
</dbReference>